<dbReference type="Gene3D" id="3.30.470.30">
    <property type="entry name" value="DNA ligase/mRNA capping enzyme"/>
    <property type="match status" value="1"/>
</dbReference>
<dbReference type="SMART" id="SM00532">
    <property type="entry name" value="LIGANc"/>
    <property type="match status" value="1"/>
</dbReference>
<dbReference type="PROSITE" id="PS01055">
    <property type="entry name" value="DNA_LIGASE_N1"/>
    <property type="match status" value="1"/>
</dbReference>
<keyword evidence="14" id="KW-0464">Manganese</keyword>
<feature type="domain" description="BRCT" evidence="16">
    <location>
        <begin position="605"/>
        <end position="682"/>
    </location>
</feature>
<evidence type="ECO:0000256" key="11">
    <source>
        <dbReference type="ARBA" id="ARBA00023204"/>
    </source>
</evidence>
<dbReference type="FunFam" id="2.40.50.140:FF:000012">
    <property type="entry name" value="DNA ligase"/>
    <property type="match status" value="1"/>
</dbReference>
<dbReference type="Proteomes" id="UP000032749">
    <property type="component" value="Chromosome"/>
</dbReference>
<evidence type="ECO:0000256" key="14">
    <source>
        <dbReference type="HAMAP-Rule" id="MF_01588"/>
    </source>
</evidence>
<protein>
    <recommendedName>
        <fullName evidence="3 14">DNA ligase</fullName>
        <ecNumber evidence="2 14">6.5.1.2</ecNumber>
    </recommendedName>
    <alternativeName>
        <fullName evidence="14">Polydeoxyribonucleotide synthase [NAD(+)]</fullName>
    </alternativeName>
</protein>
<evidence type="ECO:0000256" key="15">
    <source>
        <dbReference type="RuleBase" id="RU000618"/>
    </source>
</evidence>
<evidence type="ECO:0000313" key="18">
    <source>
        <dbReference type="Proteomes" id="UP000032749"/>
    </source>
</evidence>
<dbReference type="GO" id="GO:0046872">
    <property type="term" value="F:metal ion binding"/>
    <property type="evidence" value="ECO:0007669"/>
    <property type="project" value="UniProtKB-KW"/>
</dbReference>
<dbReference type="Pfam" id="PF03119">
    <property type="entry name" value="DNA_ligase_ZBD"/>
    <property type="match status" value="1"/>
</dbReference>
<keyword evidence="7 14" id="KW-0227">DNA damage</keyword>
<dbReference type="NCBIfam" id="NF005932">
    <property type="entry name" value="PRK07956.1"/>
    <property type="match status" value="1"/>
</dbReference>
<evidence type="ECO:0000256" key="7">
    <source>
        <dbReference type="ARBA" id="ARBA00022763"/>
    </source>
</evidence>
<dbReference type="InterPro" id="IPR013839">
    <property type="entry name" value="DNAligase_adenylation"/>
</dbReference>
<dbReference type="EMBL" id="FO203512">
    <property type="protein sequence ID" value="CCK76476.1"/>
    <property type="molecule type" value="Genomic_DNA"/>
</dbReference>
<comment type="similarity">
    <text evidence="13 14">Belongs to the NAD-dependent DNA ligase family. LigA subfamily.</text>
</comment>
<dbReference type="InterPro" id="IPR004149">
    <property type="entry name" value="Znf_DNAligase_C4"/>
</dbReference>
<dbReference type="Gene3D" id="6.20.10.30">
    <property type="match status" value="1"/>
</dbReference>
<dbReference type="Gene3D" id="2.40.50.140">
    <property type="entry name" value="Nucleic acid-binding proteins"/>
    <property type="match status" value="1"/>
</dbReference>
<dbReference type="InterPro" id="IPR036420">
    <property type="entry name" value="BRCT_dom_sf"/>
</dbReference>
<dbReference type="FunFam" id="1.10.287.610:FF:000002">
    <property type="entry name" value="DNA ligase"/>
    <property type="match status" value="1"/>
</dbReference>
<keyword evidence="11 14" id="KW-0234">DNA repair</keyword>
<organism evidence="17 18">
    <name type="scientific">Oleispira antarctica RB-8</name>
    <dbReference type="NCBI Taxonomy" id="698738"/>
    <lineage>
        <taxon>Bacteria</taxon>
        <taxon>Pseudomonadati</taxon>
        <taxon>Pseudomonadota</taxon>
        <taxon>Gammaproteobacteria</taxon>
        <taxon>Oceanospirillales</taxon>
        <taxon>Oceanospirillaceae</taxon>
        <taxon>Oleispira</taxon>
    </lineage>
</organism>
<comment type="caution">
    <text evidence="14">Lacks conserved residue(s) required for the propagation of feature annotation.</text>
</comment>
<dbReference type="GO" id="GO:0003677">
    <property type="term" value="F:DNA binding"/>
    <property type="evidence" value="ECO:0007669"/>
    <property type="project" value="InterPro"/>
</dbReference>
<accession>R4YN94</accession>
<evidence type="ECO:0000256" key="1">
    <source>
        <dbReference type="ARBA" id="ARBA00004067"/>
    </source>
</evidence>
<evidence type="ECO:0000256" key="6">
    <source>
        <dbReference type="ARBA" id="ARBA00022723"/>
    </source>
</evidence>
<keyword evidence="8 14" id="KW-0862">Zinc</keyword>
<dbReference type="PATRIC" id="fig|698738.3.peg.2381"/>
<dbReference type="InterPro" id="IPR041663">
    <property type="entry name" value="DisA/LigA_HHH"/>
</dbReference>
<dbReference type="InterPro" id="IPR012340">
    <property type="entry name" value="NA-bd_OB-fold"/>
</dbReference>
<keyword evidence="5 14" id="KW-0235">DNA replication</keyword>
<dbReference type="InterPro" id="IPR004150">
    <property type="entry name" value="NAD_DNA_ligase_OB"/>
</dbReference>
<dbReference type="FunFam" id="3.30.470.30:FF:000001">
    <property type="entry name" value="DNA ligase"/>
    <property type="match status" value="1"/>
</dbReference>
<dbReference type="SUPFAM" id="SSF56091">
    <property type="entry name" value="DNA ligase/mRNA capping enzyme, catalytic domain"/>
    <property type="match status" value="1"/>
</dbReference>
<feature type="binding site" evidence="14">
    <location>
        <begin position="35"/>
        <end position="39"/>
    </location>
    <ligand>
        <name>NAD(+)</name>
        <dbReference type="ChEBI" id="CHEBI:57540"/>
    </ligand>
</feature>
<feature type="binding site" evidence="14">
    <location>
        <position position="120"/>
    </location>
    <ligand>
        <name>NAD(+)</name>
        <dbReference type="ChEBI" id="CHEBI:57540"/>
    </ligand>
</feature>
<dbReference type="InterPro" id="IPR010994">
    <property type="entry name" value="RuvA_2-like"/>
</dbReference>
<feature type="binding site" evidence="14">
    <location>
        <position position="443"/>
    </location>
    <ligand>
        <name>Zn(2+)</name>
        <dbReference type="ChEBI" id="CHEBI:29105"/>
    </ligand>
</feature>
<dbReference type="FunFam" id="1.10.150.20:FF:000006">
    <property type="entry name" value="DNA ligase"/>
    <property type="match status" value="1"/>
</dbReference>
<evidence type="ECO:0000256" key="13">
    <source>
        <dbReference type="ARBA" id="ARBA00060881"/>
    </source>
</evidence>
<dbReference type="CDD" id="cd17748">
    <property type="entry name" value="BRCT_DNA_ligase_like"/>
    <property type="match status" value="1"/>
</dbReference>
<evidence type="ECO:0000259" key="16">
    <source>
        <dbReference type="PROSITE" id="PS50172"/>
    </source>
</evidence>
<dbReference type="Pfam" id="PF03120">
    <property type="entry name" value="OB_DNA_ligase"/>
    <property type="match status" value="1"/>
</dbReference>
<dbReference type="Gene3D" id="1.10.150.20">
    <property type="entry name" value="5' to 3' exonuclease, C-terminal subdomain"/>
    <property type="match status" value="2"/>
</dbReference>
<dbReference type="FunFam" id="1.10.150.20:FF:000007">
    <property type="entry name" value="DNA ligase"/>
    <property type="match status" value="1"/>
</dbReference>
<dbReference type="HAMAP" id="MF_01588">
    <property type="entry name" value="DNA_ligase_A"/>
    <property type="match status" value="1"/>
</dbReference>
<dbReference type="EC" id="6.5.1.2" evidence="2 14"/>
<keyword evidence="9 14" id="KW-0460">Magnesium</keyword>
<evidence type="ECO:0000256" key="2">
    <source>
        <dbReference type="ARBA" id="ARBA00012722"/>
    </source>
</evidence>
<evidence type="ECO:0000256" key="3">
    <source>
        <dbReference type="ARBA" id="ARBA00013308"/>
    </source>
</evidence>
<evidence type="ECO:0000256" key="10">
    <source>
        <dbReference type="ARBA" id="ARBA00023027"/>
    </source>
</evidence>
<keyword evidence="10 14" id="KW-0520">NAD</keyword>
<dbReference type="InterPro" id="IPR018239">
    <property type="entry name" value="DNA_ligase_AS"/>
</dbReference>
<evidence type="ECO:0000313" key="17">
    <source>
        <dbReference type="EMBL" id="CCK76476.1"/>
    </source>
</evidence>
<feature type="binding site" evidence="14">
    <location>
        <begin position="84"/>
        <end position="85"/>
    </location>
    <ligand>
        <name>NAD(+)</name>
        <dbReference type="ChEBI" id="CHEBI:57540"/>
    </ligand>
</feature>
<comment type="catalytic activity">
    <reaction evidence="12 14 15">
        <text>NAD(+) + (deoxyribonucleotide)n-3'-hydroxyl + 5'-phospho-(deoxyribonucleotide)m = (deoxyribonucleotide)n+m + AMP + beta-nicotinamide D-nucleotide.</text>
        <dbReference type="EC" id="6.5.1.2"/>
    </reaction>
</comment>
<dbReference type="SMART" id="SM00292">
    <property type="entry name" value="BRCT"/>
    <property type="match status" value="1"/>
</dbReference>
<feature type="binding site" evidence="14">
    <location>
        <position position="422"/>
    </location>
    <ligand>
        <name>Zn(2+)</name>
        <dbReference type="ChEBI" id="CHEBI:29105"/>
    </ligand>
</feature>
<evidence type="ECO:0000256" key="5">
    <source>
        <dbReference type="ARBA" id="ARBA00022705"/>
    </source>
</evidence>
<feature type="binding site" evidence="14">
    <location>
        <position position="180"/>
    </location>
    <ligand>
        <name>NAD(+)</name>
        <dbReference type="ChEBI" id="CHEBI:57540"/>
    </ligand>
</feature>
<evidence type="ECO:0000256" key="9">
    <source>
        <dbReference type="ARBA" id="ARBA00022842"/>
    </source>
</evidence>
<feature type="binding site" evidence="14">
    <location>
        <position position="419"/>
    </location>
    <ligand>
        <name>Zn(2+)</name>
        <dbReference type="ChEBI" id="CHEBI:29105"/>
    </ligand>
</feature>
<name>R4YN94_OLEAN</name>
<dbReference type="Pfam" id="PF00533">
    <property type="entry name" value="BRCT"/>
    <property type="match status" value="1"/>
</dbReference>
<dbReference type="GO" id="GO:0006260">
    <property type="term" value="P:DNA replication"/>
    <property type="evidence" value="ECO:0007669"/>
    <property type="project" value="UniProtKB-KW"/>
</dbReference>
<dbReference type="InterPro" id="IPR003583">
    <property type="entry name" value="Hlx-hairpin-Hlx_DNA-bd_motif"/>
</dbReference>
<dbReference type="InterPro" id="IPR013840">
    <property type="entry name" value="DNAligase_N"/>
</dbReference>
<dbReference type="PROSITE" id="PS01056">
    <property type="entry name" value="DNA_LIGASE_N2"/>
    <property type="match status" value="1"/>
</dbReference>
<dbReference type="AlphaFoldDB" id="R4YN94"/>
<dbReference type="PROSITE" id="PS50172">
    <property type="entry name" value="BRCT"/>
    <property type="match status" value="1"/>
</dbReference>
<sequence length="689" mass="75419">MTITAEVTKRIQQLRKQLNTYSHQYYVLDEPSVPDVEYDRLYRELEAIEGEYPESISADSPTQKVGAPPLASFSQVTHERPMLSLDNAMNENELIDFERKVKDRLKGNLDRAAVLEYACEPKLDGLAVSILYEGGQLVQAATRGDGSTGENITLNVRTINNVPLSLRGTDFPQRLEVRGEIYIPKAGFEKLNQDARENEGKVFANPRNAAAGSLRQLDSRITAKRPLEFCAYSIGVVSENFVLPNKHEEILQRLKYWGLKINSDMAVVQGIQSCVEYFAEMGRKRDGLDYDIDGIVFKINDLDIQEQLGFVARAPRWAIAAKFPAQEEMTLLEGVDFQVGRTGALTPVARLKPVHVAGVMVSNATLHNMDEIARLGVKIGDTVIIRRAGDVIPQVVSVVLDRRPEGVSSLADIVMPTHCPVCDSHVEKIAGEAVARCSGGLFCGAQRKEAIKHFSSRKALDVDGLGDKLVEQLVDANLITSFDDLFHLNLDDVASLDRMAKKSAQNLLDSLEAAKTTTLGRFLYSLGIREVGVTTAQNLADYFGFLERIQQADEATLLAVPDVGGIVAKHILSFFGEEHNQIIIEQLQKVGVNWLESEPVSAAENAALPLAGKVYVITGTLNEMGRDDAKHHLQALGGKVTGSVSAKTDCLVAGEKAGSKLTKAQGLNIDILDEAGFIQLLRDCGVQGV</sequence>
<evidence type="ECO:0000256" key="4">
    <source>
        <dbReference type="ARBA" id="ARBA00022598"/>
    </source>
</evidence>
<dbReference type="NCBIfam" id="TIGR00575">
    <property type="entry name" value="dnlj"/>
    <property type="match status" value="1"/>
</dbReference>
<reference evidence="17 18" key="1">
    <citation type="journal article" date="2013" name="Nat. Commun.">
        <title>Genome sequence and functional genomic analysis of the oil-degrading bacterium Oleispira antarctica.</title>
        <authorList>
            <person name="Kube M."/>
            <person name="Chernikova T.N."/>
            <person name="Al-Ramahi Y."/>
            <person name="Beloqui A."/>
            <person name="Lopez-Cortez N."/>
            <person name="Guazzaroni M.E."/>
            <person name="Heipieper H.J."/>
            <person name="Klages S."/>
            <person name="Kotsyurbenko O.R."/>
            <person name="Langer I."/>
            <person name="Nechitaylo T.Y."/>
            <person name="Lunsdorf H."/>
            <person name="Fernandez M."/>
            <person name="Juarez S."/>
            <person name="Ciordia S."/>
            <person name="Singer A."/>
            <person name="Kagan O."/>
            <person name="Egorova O."/>
            <person name="Petit P.A."/>
            <person name="Stogios P."/>
            <person name="Kim Y."/>
            <person name="Tchigvintsev A."/>
            <person name="Flick R."/>
            <person name="Denaro R."/>
            <person name="Genovese M."/>
            <person name="Albar J.P."/>
            <person name="Reva O.N."/>
            <person name="Martinez-Gomariz M."/>
            <person name="Tran H."/>
            <person name="Ferrer M."/>
            <person name="Savchenko A."/>
            <person name="Yakunin A.F."/>
            <person name="Yakimov M.M."/>
            <person name="Golyshina O.V."/>
            <person name="Reinhardt R."/>
            <person name="Golyshin P.N."/>
        </authorList>
    </citation>
    <scope>NUCLEOTIDE SEQUENCE [LARGE SCALE GENOMIC DNA]</scope>
</reference>
<evidence type="ECO:0000256" key="8">
    <source>
        <dbReference type="ARBA" id="ARBA00022833"/>
    </source>
</evidence>
<proteinExistence type="inferred from homology"/>
<dbReference type="InterPro" id="IPR001357">
    <property type="entry name" value="BRCT_dom"/>
</dbReference>
<keyword evidence="6 14" id="KW-0479">Metal-binding</keyword>
<dbReference type="InterPro" id="IPR001679">
    <property type="entry name" value="DNA_ligase"/>
</dbReference>
<gene>
    <name evidence="14 17" type="primary">ligA</name>
    <name evidence="17" type="ORF">OLEAN_C23000</name>
</gene>
<evidence type="ECO:0000256" key="12">
    <source>
        <dbReference type="ARBA" id="ARBA00034005"/>
    </source>
</evidence>
<feature type="binding site" evidence="14">
    <location>
        <position position="298"/>
    </location>
    <ligand>
        <name>NAD(+)</name>
        <dbReference type="ChEBI" id="CHEBI:57540"/>
    </ligand>
</feature>
<dbReference type="Pfam" id="PF12826">
    <property type="entry name" value="HHH_2"/>
    <property type="match status" value="1"/>
</dbReference>
<feature type="active site" description="N6-AMP-lysine intermediate" evidence="14">
    <location>
        <position position="122"/>
    </location>
</feature>
<dbReference type="CDD" id="cd00114">
    <property type="entry name" value="LIGANc"/>
    <property type="match status" value="1"/>
</dbReference>
<dbReference type="KEGG" id="oai:OLEAN_C23000"/>
<dbReference type="SUPFAM" id="SSF50249">
    <property type="entry name" value="Nucleic acid-binding proteins"/>
    <property type="match status" value="1"/>
</dbReference>
<dbReference type="SUPFAM" id="SSF52113">
    <property type="entry name" value="BRCT domain"/>
    <property type="match status" value="1"/>
</dbReference>
<dbReference type="SUPFAM" id="SSF47781">
    <property type="entry name" value="RuvA domain 2-like"/>
    <property type="match status" value="1"/>
</dbReference>
<feature type="binding site" evidence="14">
    <location>
        <position position="143"/>
    </location>
    <ligand>
        <name>NAD(+)</name>
        <dbReference type="ChEBI" id="CHEBI:57540"/>
    </ligand>
</feature>
<keyword evidence="4 14" id="KW-0436">Ligase</keyword>
<comment type="function">
    <text evidence="1 14">DNA ligase that catalyzes the formation of phosphodiester linkages between 5'-phosphoryl and 3'-hydroxyl groups in double-stranded DNA using NAD as a coenzyme and as the energy source for the reaction. It is essential for DNA replication and repair of damaged DNA.</text>
</comment>
<dbReference type="Gene3D" id="3.40.50.10190">
    <property type="entry name" value="BRCT domain"/>
    <property type="match status" value="1"/>
</dbReference>
<comment type="cofactor">
    <cofactor evidence="14">
        <name>Mg(2+)</name>
        <dbReference type="ChEBI" id="CHEBI:18420"/>
    </cofactor>
    <cofactor evidence="14">
        <name>Mn(2+)</name>
        <dbReference type="ChEBI" id="CHEBI:29035"/>
    </cofactor>
</comment>
<dbReference type="Gene3D" id="1.10.287.610">
    <property type="entry name" value="Helix hairpin bin"/>
    <property type="match status" value="1"/>
</dbReference>
<dbReference type="InterPro" id="IPR033136">
    <property type="entry name" value="DNA_ligase_CS"/>
</dbReference>
<dbReference type="GO" id="GO:0006281">
    <property type="term" value="P:DNA repair"/>
    <property type="evidence" value="ECO:0007669"/>
    <property type="project" value="UniProtKB-KW"/>
</dbReference>
<dbReference type="PANTHER" id="PTHR23389">
    <property type="entry name" value="CHROMOSOME TRANSMISSION FIDELITY FACTOR 18"/>
    <property type="match status" value="1"/>
</dbReference>
<dbReference type="PIRSF" id="PIRSF001604">
    <property type="entry name" value="LigA"/>
    <property type="match status" value="1"/>
</dbReference>
<keyword evidence="18" id="KW-1185">Reference proteome</keyword>
<dbReference type="GO" id="GO:0003911">
    <property type="term" value="F:DNA ligase (NAD+) activity"/>
    <property type="evidence" value="ECO:0007669"/>
    <property type="project" value="UniProtKB-UniRule"/>
</dbReference>
<dbReference type="Pfam" id="PF01653">
    <property type="entry name" value="DNA_ligase_aden"/>
    <property type="match status" value="1"/>
</dbReference>
<dbReference type="SMART" id="SM00278">
    <property type="entry name" value="HhH1"/>
    <property type="match status" value="3"/>
</dbReference>
<dbReference type="HOGENOM" id="CLU_007764_2_1_6"/>
<feature type="binding site" evidence="14">
    <location>
        <position position="322"/>
    </location>
    <ligand>
        <name>NAD(+)</name>
        <dbReference type="ChEBI" id="CHEBI:57540"/>
    </ligand>
</feature>
<dbReference type="Pfam" id="PF14520">
    <property type="entry name" value="HHH_5"/>
    <property type="match status" value="1"/>
</dbReference>
<dbReference type="GO" id="GO:0005829">
    <property type="term" value="C:cytosol"/>
    <property type="evidence" value="ECO:0007669"/>
    <property type="project" value="TreeGrafter"/>
</dbReference>
<dbReference type="PANTHER" id="PTHR23389:SF9">
    <property type="entry name" value="DNA LIGASE"/>
    <property type="match status" value="1"/>
</dbReference>
<dbReference type="STRING" id="698738.OLEAN_C23000"/>